<dbReference type="Proteomes" id="UP000669179">
    <property type="component" value="Unassembled WGS sequence"/>
</dbReference>
<keyword evidence="2" id="KW-0663">Pyridoxal phosphate</keyword>
<dbReference type="InterPro" id="IPR051446">
    <property type="entry name" value="HTH_trans_reg/aminotransferase"/>
</dbReference>
<feature type="domain" description="HTH gntR-type" evidence="6">
    <location>
        <begin position="22"/>
        <end position="90"/>
    </location>
</feature>
<evidence type="ECO:0000256" key="4">
    <source>
        <dbReference type="ARBA" id="ARBA00023125"/>
    </source>
</evidence>
<comment type="similarity">
    <text evidence="1">In the C-terminal section; belongs to the class-I pyridoxal-phosphate-dependent aminotransferase family.</text>
</comment>
<evidence type="ECO:0000256" key="3">
    <source>
        <dbReference type="ARBA" id="ARBA00023015"/>
    </source>
</evidence>
<evidence type="ECO:0000313" key="7">
    <source>
        <dbReference type="EMBL" id="MBO2451714.1"/>
    </source>
</evidence>
<evidence type="ECO:0000256" key="2">
    <source>
        <dbReference type="ARBA" id="ARBA00022898"/>
    </source>
</evidence>
<keyword evidence="3" id="KW-0805">Transcription regulation</keyword>
<reference evidence="7" key="1">
    <citation type="submission" date="2021-03" db="EMBL/GenBank/DDBJ databases">
        <authorList>
            <person name="Kanchanasin P."/>
            <person name="Saeng-In P."/>
            <person name="Phongsopitanun W."/>
            <person name="Yuki M."/>
            <person name="Kudo T."/>
            <person name="Ohkuma M."/>
            <person name="Tanasupawat S."/>
        </authorList>
    </citation>
    <scope>NUCLEOTIDE SEQUENCE</scope>
    <source>
        <strain evidence="7">GKU 128</strain>
    </source>
</reference>
<dbReference type="Pfam" id="PF00392">
    <property type="entry name" value="GntR"/>
    <property type="match status" value="1"/>
</dbReference>
<gene>
    <name evidence="7" type="ORF">J4573_31805</name>
</gene>
<dbReference type="InterPro" id="IPR036390">
    <property type="entry name" value="WH_DNA-bd_sf"/>
</dbReference>
<dbReference type="GO" id="GO:0003700">
    <property type="term" value="F:DNA-binding transcription factor activity"/>
    <property type="evidence" value="ECO:0007669"/>
    <property type="project" value="InterPro"/>
</dbReference>
<dbReference type="Pfam" id="PF00155">
    <property type="entry name" value="Aminotran_1_2"/>
    <property type="match status" value="1"/>
</dbReference>
<evidence type="ECO:0000256" key="1">
    <source>
        <dbReference type="ARBA" id="ARBA00005384"/>
    </source>
</evidence>
<dbReference type="InterPro" id="IPR015424">
    <property type="entry name" value="PyrdxlP-dep_Trfase"/>
</dbReference>
<comment type="caution">
    <text evidence="7">The sequence shown here is derived from an EMBL/GenBank/DDBJ whole genome shotgun (WGS) entry which is preliminary data.</text>
</comment>
<dbReference type="GO" id="GO:0030170">
    <property type="term" value="F:pyridoxal phosphate binding"/>
    <property type="evidence" value="ECO:0007669"/>
    <property type="project" value="InterPro"/>
</dbReference>
<dbReference type="EMBL" id="JAGEOJ010000014">
    <property type="protein sequence ID" value="MBO2451714.1"/>
    <property type="molecule type" value="Genomic_DNA"/>
</dbReference>
<dbReference type="SUPFAM" id="SSF46785">
    <property type="entry name" value="Winged helix' DNA-binding domain"/>
    <property type="match status" value="1"/>
</dbReference>
<name>A0A939PM65_9ACTN</name>
<dbReference type="CDD" id="cd07377">
    <property type="entry name" value="WHTH_GntR"/>
    <property type="match status" value="1"/>
</dbReference>
<dbReference type="SUPFAM" id="SSF53383">
    <property type="entry name" value="PLP-dependent transferases"/>
    <property type="match status" value="1"/>
</dbReference>
<keyword evidence="8" id="KW-1185">Reference proteome</keyword>
<keyword evidence="4" id="KW-0238">DNA-binding</keyword>
<sequence length="471" mass="50230">MGDSGTGSGPELLLALSRGGGVPLHVQLEGALREAVRSGRLAPGERLPASRVLANDLGVSRRMVVEAYAQLAAEGYLSARPGSATRVSDVVVPAAAQVAVVRGPAESQPRWDLRPGLPSFAHFPRREWRRALQGALAEAENAEFGYPEHAGHWRLREVLAGYLNRVRGVAAEPGDVLVCNGFTQALDLVCRALREAGARAVALEDRGLPHRIPIIERAGLIAVPVGVDAEGLRVDELPDGVGAVLTTPAHQFPSGWVLAPRRREALMAWAARTGAVVVEDDYDGEFRFDRRAVGSLQGRAPESVIYVGTASKTLAPALRLGWMVAPGYLMERLVRGKFYADAGNALLDQLALAEMITSGAYDRHVRQSRARYRDNRQALQEAITRHGVPLELAGVPAGLQTLATLPDGLDAEALVERAGAEGVGLMSVARFEAVARPRADALVLGYGNITPAGIDQAVEILGQIVSGKRYP</sequence>
<dbReference type="GO" id="GO:0003677">
    <property type="term" value="F:DNA binding"/>
    <property type="evidence" value="ECO:0007669"/>
    <property type="project" value="UniProtKB-KW"/>
</dbReference>
<keyword evidence="5" id="KW-0804">Transcription</keyword>
<dbReference type="GO" id="GO:0008483">
    <property type="term" value="F:transaminase activity"/>
    <property type="evidence" value="ECO:0007669"/>
    <property type="project" value="UniProtKB-KW"/>
</dbReference>
<dbReference type="InterPro" id="IPR036388">
    <property type="entry name" value="WH-like_DNA-bd_sf"/>
</dbReference>
<keyword evidence="7" id="KW-0032">Aminotransferase</keyword>
<proteinExistence type="inferred from homology"/>
<dbReference type="PROSITE" id="PS50949">
    <property type="entry name" value="HTH_GNTR"/>
    <property type="match status" value="1"/>
</dbReference>
<dbReference type="InterPro" id="IPR015421">
    <property type="entry name" value="PyrdxlP-dep_Trfase_major"/>
</dbReference>
<dbReference type="InterPro" id="IPR000524">
    <property type="entry name" value="Tscrpt_reg_HTH_GntR"/>
</dbReference>
<dbReference type="PANTHER" id="PTHR46577">
    <property type="entry name" value="HTH-TYPE TRANSCRIPTIONAL REGULATORY PROTEIN GABR"/>
    <property type="match status" value="1"/>
</dbReference>
<dbReference type="Gene3D" id="1.10.10.10">
    <property type="entry name" value="Winged helix-like DNA-binding domain superfamily/Winged helix DNA-binding domain"/>
    <property type="match status" value="1"/>
</dbReference>
<evidence type="ECO:0000256" key="5">
    <source>
        <dbReference type="ARBA" id="ARBA00023163"/>
    </source>
</evidence>
<accession>A0A939PM65</accession>
<dbReference type="PRINTS" id="PR00035">
    <property type="entry name" value="HTHGNTR"/>
</dbReference>
<dbReference type="RefSeq" id="WP_208259623.1">
    <property type="nucleotide sequence ID" value="NZ_JAGEOJ010000014.1"/>
</dbReference>
<protein>
    <submittedName>
        <fullName evidence="7">PLP-dependent aminotransferase family protein</fullName>
    </submittedName>
</protein>
<dbReference type="SMART" id="SM00345">
    <property type="entry name" value="HTH_GNTR"/>
    <property type="match status" value="1"/>
</dbReference>
<dbReference type="AlphaFoldDB" id="A0A939PM65"/>
<dbReference type="CDD" id="cd00609">
    <property type="entry name" value="AAT_like"/>
    <property type="match status" value="1"/>
</dbReference>
<organism evidence="7 8">
    <name type="scientific">Actinomadura barringtoniae</name>
    <dbReference type="NCBI Taxonomy" id="1427535"/>
    <lineage>
        <taxon>Bacteria</taxon>
        <taxon>Bacillati</taxon>
        <taxon>Actinomycetota</taxon>
        <taxon>Actinomycetes</taxon>
        <taxon>Streptosporangiales</taxon>
        <taxon>Thermomonosporaceae</taxon>
        <taxon>Actinomadura</taxon>
    </lineage>
</organism>
<keyword evidence="7" id="KW-0808">Transferase</keyword>
<dbReference type="PANTHER" id="PTHR46577:SF1">
    <property type="entry name" value="HTH-TYPE TRANSCRIPTIONAL REGULATORY PROTEIN GABR"/>
    <property type="match status" value="1"/>
</dbReference>
<dbReference type="InterPro" id="IPR004839">
    <property type="entry name" value="Aminotransferase_I/II_large"/>
</dbReference>
<evidence type="ECO:0000313" key="8">
    <source>
        <dbReference type="Proteomes" id="UP000669179"/>
    </source>
</evidence>
<evidence type="ECO:0000259" key="6">
    <source>
        <dbReference type="PROSITE" id="PS50949"/>
    </source>
</evidence>
<dbReference type="Gene3D" id="3.40.640.10">
    <property type="entry name" value="Type I PLP-dependent aspartate aminotransferase-like (Major domain)"/>
    <property type="match status" value="1"/>
</dbReference>